<protein>
    <recommendedName>
        <fullName evidence="3">Excreted virulence factor EspC (Type VII ESX diderm)</fullName>
    </recommendedName>
</protein>
<evidence type="ECO:0008006" key="3">
    <source>
        <dbReference type="Google" id="ProtNLM"/>
    </source>
</evidence>
<comment type="caution">
    <text evidence="1">The sequence shown here is derived from an EMBL/GenBank/DDBJ whole genome shotgun (WGS) entry which is preliminary data.</text>
</comment>
<dbReference type="InterPro" id="IPR022536">
    <property type="entry name" value="EspC"/>
</dbReference>
<organism evidence="1 2">
    <name type="scientific">Amycolatopsis minnesotensis</name>
    <dbReference type="NCBI Taxonomy" id="337894"/>
    <lineage>
        <taxon>Bacteria</taxon>
        <taxon>Bacillati</taxon>
        <taxon>Actinomycetota</taxon>
        <taxon>Actinomycetes</taxon>
        <taxon>Pseudonocardiales</taxon>
        <taxon>Pseudonocardiaceae</taxon>
        <taxon>Amycolatopsis</taxon>
    </lineage>
</organism>
<keyword evidence="2" id="KW-1185">Reference proteome</keyword>
<gene>
    <name evidence="1" type="ORF">GCM10009754_12930</name>
</gene>
<evidence type="ECO:0000313" key="2">
    <source>
        <dbReference type="Proteomes" id="UP001501116"/>
    </source>
</evidence>
<sequence length="114" mass="12247">MSGPGTGQQSHAVDTAALKKYSQDLGYYHGEAEKFGKLVDQADVTDKSWGLIGLAVKETYTGKLSELRDLLEAMKSGVDAFSAKLTKAAEIYDGNDNDAALMLGKYKAEIDGPR</sequence>
<dbReference type="RefSeq" id="WP_344414489.1">
    <property type="nucleotide sequence ID" value="NZ_BAAANN010000004.1"/>
</dbReference>
<name>A0ABN2QA42_9PSEU</name>
<dbReference type="EMBL" id="BAAANN010000004">
    <property type="protein sequence ID" value="GAA1946389.1"/>
    <property type="molecule type" value="Genomic_DNA"/>
</dbReference>
<accession>A0ABN2QA42</accession>
<dbReference type="Proteomes" id="UP001501116">
    <property type="component" value="Unassembled WGS sequence"/>
</dbReference>
<reference evidence="1 2" key="1">
    <citation type="journal article" date="2019" name="Int. J. Syst. Evol. Microbiol.">
        <title>The Global Catalogue of Microorganisms (GCM) 10K type strain sequencing project: providing services to taxonomists for standard genome sequencing and annotation.</title>
        <authorList>
            <consortium name="The Broad Institute Genomics Platform"/>
            <consortium name="The Broad Institute Genome Sequencing Center for Infectious Disease"/>
            <person name="Wu L."/>
            <person name="Ma J."/>
        </authorList>
    </citation>
    <scope>NUCLEOTIDE SEQUENCE [LARGE SCALE GENOMIC DNA]</scope>
    <source>
        <strain evidence="1 2">JCM 14545</strain>
    </source>
</reference>
<evidence type="ECO:0000313" key="1">
    <source>
        <dbReference type="EMBL" id="GAA1946389.1"/>
    </source>
</evidence>
<dbReference type="Pfam" id="PF10824">
    <property type="entry name" value="T7SS_ESX_EspC"/>
    <property type="match status" value="1"/>
</dbReference>
<proteinExistence type="predicted"/>